<name>A0A0U3FU80_9CREN</name>
<keyword evidence="1" id="KW-0812">Transmembrane</keyword>
<dbReference type="RefSeq" id="WP_011277933.1">
    <property type="nucleotide sequence ID" value="NZ_BHWZ01000002.1"/>
</dbReference>
<evidence type="ECO:0000313" key="2">
    <source>
        <dbReference type="EMBL" id="ALU28688.1"/>
    </source>
</evidence>
<dbReference type="EMBL" id="CP013695">
    <property type="protein sequence ID" value="ALU31406.1"/>
    <property type="molecule type" value="Genomic_DNA"/>
</dbReference>
<dbReference type="EMBL" id="CP013694">
    <property type="protein sequence ID" value="ALU28688.1"/>
    <property type="molecule type" value="Genomic_DNA"/>
</dbReference>
<reference evidence="4 5" key="1">
    <citation type="submission" date="2015-12" db="EMBL/GenBank/DDBJ databases">
        <title>A stable core within a dynamic pangenome in Sulfolobus acidocaldarius.</title>
        <authorList>
            <person name="Anderson R."/>
            <person name="Kouris A."/>
            <person name="Seward C."/>
            <person name="Campbell K."/>
            <person name="Whitaker R."/>
        </authorList>
    </citation>
    <scope>NUCLEOTIDE SEQUENCE [LARGE SCALE GENOMIC DNA]</scope>
    <source>
        <strain evidence="2 5">GG12-C01-09</strain>
        <strain evidence="3 4">NG05B_CO5_07</strain>
    </source>
</reference>
<organism evidence="3 4">
    <name type="scientific">Sulfolobus acidocaldarius</name>
    <dbReference type="NCBI Taxonomy" id="2285"/>
    <lineage>
        <taxon>Archaea</taxon>
        <taxon>Thermoproteota</taxon>
        <taxon>Thermoprotei</taxon>
        <taxon>Sulfolobales</taxon>
        <taxon>Sulfolobaceae</taxon>
        <taxon>Sulfolobus</taxon>
    </lineage>
</organism>
<feature type="transmembrane region" description="Helical" evidence="1">
    <location>
        <begin position="32"/>
        <end position="54"/>
    </location>
</feature>
<evidence type="ECO:0000256" key="1">
    <source>
        <dbReference type="SAM" id="Phobius"/>
    </source>
</evidence>
<gene>
    <name evidence="2" type="ORF">ATY89_01100</name>
    <name evidence="3" type="ORF">ATZ20_04135</name>
</gene>
<keyword evidence="1" id="KW-1133">Transmembrane helix</keyword>
<protein>
    <submittedName>
        <fullName evidence="3">Uncharacterized protein</fullName>
    </submittedName>
</protein>
<dbReference type="Proteomes" id="UP000060043">
    <property type="component" value="Chromosome"/>
</dbReference>
<dbReference type="OMA" id="PLAHYIY"/>
<evidence type="ECO:0000313" key="5">
    <source>
        <dbReference type="Proteomes" id="UP000065473"/>
    </source>
</evidence>
<dbReference type="Proteomes" id="UP000065473">
    <property type="component" value="Chromosome"/>
</dbReference>
<dbReference type="GeneID" id="14551584"/>
<sequence length="107" mass="10734">MTPSRILSIIGGVLALIIAITSLVINKPLATYYVSIDSGVLTALGIISIIGGLADIYGGIRDNTGLMITGGILGALGPSVLSLLSLLGFIGGLIKGLRGANATKVTK</sequence>
<accession>A0A0U3FU80</accession>
<evidence type="ECO:0000313" key="3">
    <source>
        <dbReference type="EMBL" id="ALU31406.1"/>
    </source>
</evidence>
<evidence type="ECO:0000313" key="4">
    <source>
        <dbReference type="Proteomes" id="UP000060043"/>
    </source>
</evidence>
<proteinExistence type="predicted"/>
<dbReference type="AlphaFoldDB" id="A0A0U3FU80"/>
<feature type="transmembrane region" description="Helical" evidence="1">
    <location>
        <begin position="6"/>
        <end position="25"/>
    </location>
</feature>
<keyword evidence="1" id="KW-0472">Membrane</keyword>
<feature type="transmembrane region" description="Helical" evidence="1">
    <location>
        <begin position="66"/>
        <end position="94"/>
    </location>
</feature>